<dbReference type="Proteomes" id="UP000046393">
    <property type="component" value="Unplaced"/>
</dbReference>
<keyword evidence="3" id="KW-1185">Reference proteome</keyword>
<evidence type="ECO:0000313" key="3">
    <source>
        <dbReference type="Proteomes" id="UP000046393"/>
    </source>
</evidence>
<evidence type="ECO:0000256" key="1">
    <source>
        <dbReference type="SAM" id="Coils"/>
    </source>
</evidence>
<dbReference type="WBParaSite" id="SMUV_0000063701-mRNA-1">
    <property type="protein sequence ID" value="SMUV_0000063701-mRNA-1"/>
    <property type="gene ID" value="SMUV_0000063701"/>
</dbReference>
<organism evidence="3 4">
    <name type="scientific">Syphacia muris</name>
    <dbReference type="NCBI Taxonomy" id="451379"/>
    <lineage>
        <taxon>Eukaryota</taxon>
        <taxon>Metazoa</taxon>
        <taxon>Ecdysozoa</taxon>
        <taxon>Nematoda</taxon>
        <taxon>Chromadorea</taxon>
        <taxon>Rhabditida</taxon>
        <taxon>Spirurina</taxon>
        <taxon>Oxyuridomorpha</taxon>
        <taxon>Oxyuroidea</taxon>
        <taxon>Oxyuridae</taxon>
        <taxon>Syphacia</taxon>
    </lineage>
</organism>
<reference evidence="4" key="1">
    <citation type="submission" date="2017-02" db="UniProtKB">
        <authorList>
            <consortium name="WormBaseParasite"/>
        </authorList>
    </citation>
    <scope>IDENTIFICATION</scope>
</reference>
<accession>A0A0N5A968</accession>
<keyword evidence="1" id="KW-0175">Coiled coil</keyword>
<protein>
    <submittedName>
        <fullName evidence="4">Lebercilin domain-containing protein</fullName>
    </submittedName>
</protein>
<evidence type="ECO:0000313" key="4">
    <source>
        <dbReference type="WBParaSite" id="SMUV_0000063701-mRNA-1"/>
    </source>
</evidence>
<evidence type="ECO:0000256" key="2">
    <source>
        <dbReference type="SAM" id="MobiDB-lite"/>
    </source>
</evidence>
<sequence>MHLSGQKKLEYENQLKNLERSLSAEKSRREQYCFFNKQLSAQIKKLQVENRSLQKELNAVQKCSSCECLDFRRRKSSSSELGPQPHTFRSRTESADGSISRSDGNENLRDNANLRYLRESNEDLKKCIESLNLSLQNMATTKELTETIEDREREIKKLNLELETLRQNNFPVNLQERQQFIDRIKKLEEQLQNSNKIKANVEAFNSDHERCFPKSGCNSCKKRYSSWENLYERF</sequence>
<dbReference type="AlphaFoldDB" id="A0A0N5A968"/>
<proteinExistence type="predicted"/>
<feature type="coiled-coil region" evidence="1">
    <location>
        <begin position="8"/>
        <end position="63"/>
    </location>
</feature>
<feature type="coiled-coil region" evidence="1">
    <location>
        <begin position="141"/>
        <end position="204"/>
    </location>
</feature>
<feature type="region of interest" description="Disordered" evidence="2">
    <location>
        <begin position="76"/>
        <end position="108"/>
    </location>
</feature>
<name>A0A0N5A968_9BILA</name>